<evidence type="ECO:0000256" key="2">
    <source>
        <dbReference type="ARBA" id="ARBA00006285"/>
    </source>
</evidence>
<dbReference type="GO" id="GO:0016020">
    <property type="term" value="C:membrane"/>
    <property type="evidence" value="ECO:0007669"/>
    <property type="project" value="TreeGrafter"/>
</dbReference>
<dbReference type="AlphaFoldDB" id="G2GFN1"/>
<feature type="domain" description="Beta-hexosaminidase bacterial type N-terminal" evidence="8">
    <location>
        <begin position="16"/>
        <end position="69"/>
    </location>
</feature>
<comment type="similarity">
    <text evidence="2">Belongs to the glycosyl hydrolase 20 family.</text>
</comment>
<dbReference type="InterPro" id="IPR029018">
    <property type="entry name" value="Hex-like_dom2"/>
</dbReference>
<dbReference type="EC" id="3.2.1.52" evidence="3"/>
<comment type="catalytic activity">
    <reaction evidence="1">
        <text>Hydrolysis of terminal non-reducing N-acetyl-D-hexosamine residues in N-acetyl-beta-D-hexosaminides.</text>
        <dbReference type="EC" id="3.2.1.52"/>
    </reaction>
</comment>
<gene>
    <name evidence="9" type="ORF">SZN_21576</name>
</gene>
<dbReference type="EMBL" id="AGBF01000082">
    <property type="protein sequence ID" value="EGX57687.1"/>
    <property type="molecule type" value="Genomic_DNA"/>
</dbReference>
<dbReference type="InterPro" id="IPR015882">
    <property type="entry name" value="HEX_bac_N"/>
</dbReference>
<dbReference type="PANTHER" id="PTHR22600:SF57">
    <property type="entry name" value="BETA-N-ACETYLHEXOSAMINIDASE"/>
    <property type="match status" value="1"/>
</dbReference>
<evidence type="ECO:0000259" key="7">
    <source>
        <dbReference type="Pfam" id="PF00728"/>
    </source>
</evidence>
<dbReference type="InterPro" id="IPR017853">
    <property type="entry name" value="GH"/>
</dbReference>
<dbReference type="GO" id="GO:0030203">
    <property type="term" value="P:glycosaminoglycan metabolic process"/>
    <property type="evidence" value="ECO:0007669"/>
    <property type="project" value="TreeGrafter"/>
</dbReference>
<protein>
    <recommendedName>
        <fullName evidence="3">beta-N-acetylhexosaminidase</fullName>
        <ecNumber evidence="3">3.2.1.52</ecNumber>
    </recommendedName>
</protein>
<evidence type="ECO:0000313" key="9">
    <source>
        <dbReference type="EMBL" id="EGX57687.1"/>
    </source>
</evidence>
<organism evidence="9 10">
    <name type="scientific">Streptomyces zinciresistens K42</name>
    <dbReference type="NCBI Taxonomy" id="700597"/>
    <lineage>
        <taxon>Bacteria</taxon>
        <taxon>Bacillati</taxon>
        <taxon>Actinomycetota</taxon>
        <taxon>Actinomycetes</taxon>
        <taxon>Kitasatosporales</taxon>
        <taxon>Streptomycetaceae</taxon>
        <taxon>Streptomyces</taxon>
    </lineage>
</organism>
<dbReference type="InterPro" id="IPR015883">
    <property type="entry name" value="Glyco_hydro_20_cat"/>
</dbReference>
<evidence type="ECO:0000256" key="3">
    <source>
        <dbReference type="ARBA" id="ARBA00012663"/>
    </source>
</evidence>
<dbReference type="Pfam" id="PF02838">
    <property type="entry name" value="Glyco_hydro_20b"/>
    <property type="match status" value="1"/>
</dbReference>
<dbReference type="SUPFAM" id="SSF55545">
    <property type="entry name" value="beta-N-acetylhexosaminidase-like domain"/>
    <property type="match status" value="1"/>
</dbReference>
<keyword evidence="5" id="KW-0326">Glycosidase</keyword>
<dbReference type="OrthoDB" id="9763537at2"/>
<dbReference type="GO" id="GO:0005975">
    <property type="term" value="P:carbohydrate metabolic process"/>
    <property type="evidence" value="ECO:0007669"/>
    <property type="project" value="InterPro"/>
</dbReference>
<dbReference type="Gene3D" id="3.20.20.80">
    <property type="entry name" value="Glycosidases"/>
    <property type="match status" value="1"/>
</dbReference>
<evidence type="ECO:0000313" key="10">
    <source>
        <dbReference type="Proteomes" id="UP000004217"/>
    </source>
</evidence>
<feature type="domain" description="Glycoside hydrolase family 20 catalytic" evidence="7">
    <location>
        <begin position="86"/>
        <end position="313"/>
    </location>
</feature>
<evidence type="ECO:0000259" key="8">
    <source>
        <dbReference type="Pfam" id="PF02838"/>
    </source>
</evidence>
<sequence>MPATPYPAPRSLASAPGGAPADAEVDAVRDPSLPGQGYHLTTGPEGIAIRYRDAAGLRYALQTLDQLRADPGFGTTGYTISDHPDFERRGFLLDISRDRVPTRRTLARWVDILALARFNQFELYTEHTYAFRDHQEVWQDASPLTAADLRWLDDRCAAAGIDLVVNQNTFGHMERFLAHPAYTGRAENPAGFVRGGQHRPPSTLAPTPENAEFAHRLLTETTANVRARRLNIGADEPFELGTGQSRDRAAREGLGTVYFAYVTALLRPWLAAGYTVQFWADVFAEHPGLLERVPPGAIPVVWQYDSPRHTAEVLAAADGESAAWQDRGTDLTRLADGFAAHGKLLAEAGIPYWVAPGAANWNGLVGRLDNAVENMADAAAAGLAHGATGYLLTSWGDHGMWDPPSVTFAPAVYGGGASWCLESNRDLDIAAVLDTRVLLDAAGLAGRALERLGGVYRLFDVPMLNGSAVARTLFDDPSLPLPRLPAPDALDRAAAALAAADGEVTVRELLHAATLAEFAVDVLRARVAANAEADAIDAVTARRLLHRMDALLAEQRACWLLRSGPGGLEDSVTRIEPLRRRLLRAASR</sequence>
<reference evidence="9 10" key="1">
    <citation type="submission" date="2011-08" db="EMBL/GenBank/DDBJ databases">
        <authorList>
            <person name="Lin Y."/>
            <person name="Hao X."/>
            <person name="Johnstone L."/>
            <person name="Miller S.J."/>
            <person name="Wei G."/>
            <person name="Rensing C."/>
        </authorList>
    </citation>
    <scope>NUCLEOTIDE SEQUENCE [LARGE SCALE GENOMIC DNA]</scope>
    <source>
        <strain evidence="9 10">K42</strain>
    </source>
</reference>
<dbReference type="Proteomes" id="UP000004217">
    <property type="component" value="Unassembled WGS sequence"/>
</dbReference>
<dbReference type="PANTHER" id="PTHR22600">
    <property type="entry name" value="BETA-HEXOSAMINIDASE"/>
    <property type="match status" value="1"/>
</dbReference>
<proteinExistence type="inferred from homology"/>
<dbReference type="RefSeq" id="WP_007498422.1">
    <property type="nucleotide sequence ID" value="NZ_AGBF01000082.1"/>
</dbReference>
<dbReference type="Gene3D" id="3.30.379.10">
    <property type="entry name" value="Chitobiase/beta-hexosaminidase domain 2-like"/>
    <property type="match status" value="1"/>
</dbReference>
<evidence type="ECO:0000256" key="1">
    <source>
        <dbReference type="ARBA" id="ARBA00001231"/>
    </source>
</evidence>
<dbReference type="PRINTS" id="PR00738">
    <property type="entry name" value="GLHYDRLASE20"/>
</dbReference>
<comment type="caution">
    <text evidence="9">The sequence shown here is derived from an EMBL/GenBank/DDBJ whole genome shotgun (WGS) entry which is preliminary data.</text>
</comment>
<evidence type="ECO:0000256" key="4">
    <source>
        <dbReference type="ARBA" id="ARBA00022801"/>
    </source>
</evidence>
<feature type="region of interest" description="Disordered" evidence="6">
    <location>
        <begin position="1"/>
        <end position="24"/>
    </location>
</feature>
<name>G2GFN1_9ACTN</name>
<evidence type="ECO:0000256" key="6">
    <source>
        <dbReference type="SAM" id="MobiDB-lite"/>
    </source>
</evidence>
<keyword evidence="10" id="KW-1185">Reference proteome</keyword>
<dbReference type="GO" id="GO:0004563">
    <property type="term" value="F:beta-N-acetylhexosaminidase activity"/>
    <property type="evidence" value="ECO:0007669"/>
    <property type="project" value="UniProtKB-EC"/>
</dbReference>
<dbReference type="Pfam" id="PF00728">
    <property type="entry name" value="Glyco_hydro_20"/>
    <property type="match status" value="1"/>
</dbReference>
<keyword evidence="4 9" id="KW-0378">Hydrolase</keyword>
<dbReference type="InterPro" id="IPR025705">
    <property type="entry name" value="Beta_hexosaminidase_sua/sub"/>
</dbReference>
<dbReference type="PATRIC" id="fig|700597.3.peg.4235"/>
<accession>G2GFN1</accession>
<evidence type="ECO:0000256" key="5">
    <source>
        <dbReference type="ARBA" id="ARBA00023295"/>
    </source>
</evidence>
<dbReference type="SUPFAM" id="SSF51445">
    <property type="entry name" value="(Trans)glycosidases"/>
    <property type="match status" value="1"/>
</dbReference>